<feature type="compositionally biased region" description="Acidic residues" evidence="1">
    <location>
        <begin position="920"/>
        <end position="941"/>
    </location>
</feature>
<feature type="compositionally biased region" description="Low complexity" evidence="1">
    <location>
        <begin position="351"/>
        <end position="363"/>
    </location>
</feature>
<feature type="region of interest" description="Disordered" evidence="1">
    <location>
        <begin position="1625"/>
        <end position="1647"/>
    </location>
</feature>
<feature type="compositionally biased region" description="Polar residues" evidence="1">
    <location>
        <begin position="818"/>
        <end position="836"/>
    </location>
</feature>
<feature type="compositionally biased region" description="Low complexity" evidence="1">
    <location>
        <begin position="666"/>
        <end position="690"/>
    </location>
</feature>
<feature type="compositionally biased region" description="Basic and acidic residues" evidence="1">
    <location>
        <begin position="1873"/>
        <end position="1893"/>
    </location>
</feature>
<feature type="compositionally biased region" description="Polar residues" evidence="1">
    <location>
        <begin position="1747"/>
        <end position="1759"/>
    </location>
</feature>
<feature type="compositionally biased region" description="Polar residues" evidence="1">
    <location>
        <begin position="422"/>
        <end position="437"/>
    </location>
</feature>
<evidence type="ECO:0000313" key="3">
    <source>
        <dbReference type="Proteomes" id="UP001138500"/>
    </source>
</evidence>
<sequence length="1927" mass="203399">MFAKKFPRGNQPKPPYTSTLRRDTVPSAERPLPRVTNSSAPNYASPLVSPLQMTFDFELSHSRSESPFRVSEDSFVRPKTSDGALAANQDRRGSGVGATASGLGKSTVSLAPPVLPPIPRVASTHGSVASAETSPHHISASEDGSKPRDERDNFSVSSRASARRRASQPQPFTSTLERPIDLPPPASQASPGGARMHEAPRPRTAGETVDADGVPRMLSSIFPPAPRPESPQLPEIDTGPAMTREFIDSRDRPYSNPVHRPPQNSQTAPQPVSRAPMLPKHTPNANASWINKNARGPGLDVPTPTSATSLRAPKISGVRLSPNESVEDLRAVLQRAPSTTTMVTAPLSAQSGSVSARGKSSRSSDNKSPAPATPSTLTIGIPYGDTSSAFPLPQHVATRPKTAGATAMVAGVTVPTHHTSKRPTVSRTQSEMSPAQTEKSERRKTRLLNPLALLTRRKSGQDDVVVDKSVAAQAYARQKSVAAVGVSELPTDYVGIKGKVVHDFSAPKPTRGLSHEPGNEILTNPNVSRQLQSSSSAPSGPPGQTDPPGEHPSLHAQQRSDGSSGGVSRSVHSPVFREMLAEDPDVANRVSSLNAERLENKDFLSRVSHNSSHTSNFSQESAVLPPFARRSQQFNLDPMQASLYHDVDSKRSSDQSTSGRGERDSGGSSVVISGPVGTVSPITARSSRTGAGSGGEAGTSVGMQSMSPTSPSFSNSPEPDAPERSWSAISAATASAQMPGAAVDARDRESGEAVSGDSGQPNMTPLAEDAPWSSRERSPYPEVANAADAHETLPFQGTSSLGLPPSSSSHSFSPSTTAPERTSSLGTTPEQGTPEISQAEFVRPVSTAAAAGGVKIVEKRASAVGHAKRASLKPKHQSSIASRFSFQFGGESAAEEEKLEEKHRKIKGRSRGFSRSRSPDDDDDDDDDFDEDAMDDMDEFEVEHQHTTPPVVMSANAPWTHPNGSMSLMGVRQGMRLAQSEDGSAYDGEEQDDGHAVVHPGWKPEGSEQTYADHPDFMAHYRTGSKATIMTYGSTLDHYLPGSGNSGPGQLAAGLHASHKSTASALSVNTDILGAPRAPVAVAPGQISHTQPQAAGYAVPAVPGPPPLPPREVNTAETEERKSRRIGGASLSSPKSQEYRASRISSLNAVDAEQGREGKAQSMSPVDGSSITGPTPQTTGTNAGLGLTGFQGFKFSDDSTDSLVANQMSSSAVEHQRPGTSHGEAMGGSGGWAELAKQPWPANKAQASNIDTRPSKTAAQGPAKTSMSSSGDLSHAYRGSVGKHIRARNQKADRIPHHVRSDAEHDPEDDMYFDDGGFEQEIRHPVHNRKDQTADEDKMDEEGYLPRINQHATGPRSGAPGPTDVGGYHQRDASEFSVASLGSDGPYPSFAMGANPIKQRARESMMLLEDLPLQVPVDPKLIPQRNPSEDAKRLGLSDRVPPLPVPEGGDAEVVRRMQTNLAAYHAALAEAANRAQEEGRFARMPSTASTALNGSLRAKESFDDRSFYSRDDGAGRLVVGGDGLSSSISNLTRESEPDGSKASHYSPPKMSFDFGFDDSSPQQNDATAFLDDHSLIDDFGTEDDIVAAANAEALANDEDGFYGSEFGFYAKARPNSSDTEAINGGYFGEDGDDGLARGRSGMEPNLTPITERSEFSTRNSFINLGHGGAFGPASAGLYGQSIGPASPALARMAVTSIVPENDVANFGQLRKLRANAFGGSNGSLRNAASPGRNSGSTGSNAGLGLLSSPNSTKSPTSAQGYFGPMSGTHMAYGYSDHGSSNSTGSGSNTSSAHPSSAGGWSGFHIDSPPSRAWMPQENSSPRSSSSGFGHGQQQCSSPLANAYDLDATPRKLPTAEPMGTARKAAPTFQLGESGREHSRKGSDAVTYVKEKDPTGSGKPQWVLERRRTGEQGQMELVGREVVQGGWI</sequence>
<gene>
    <name evidence="2" type="ORF">Tdes44962_MAKER09408</name>
</gene>
<feature type="region of interest" description="Disordered" evidence="1">
    <location>
        <begin position="1849"/>
        <end position="1900"/>
    </location>
</feature>
<feature type="compositionally biased region" description="Low complexity" evidence="1">
    <location>
        <begin position="725"/>
        <end position="736"/>
    </location>
</feature>
<feature type="compositionally biased region" description="Polar residues" evidence="1">
    <location>
        <begin position="1161"/>
        <end position="1177"/>
    </location>
</feature>
<feature type="compositionally biased region" description="Acidic residues" evidence="1">
    <location>
        <begin position="1305"/>
        <end position="1316"/>
    </location>
</feature>
<organism evidence="2 3">
    <name type="scientific">Teratosphaeria destructans</name>
    <dbReference type="NCBI Taxonomy" id="418781"/>
    <lineage>
        <taxon>Eukaryota</taxon>
        <taxon>Fungi</taxon>
        <taxon>Dikarya</taxon>
        <taxon>Ascomycota</taxon>
        <taxon>Pezizomycotina</taxon>
        <taxon>Dothideomycetes</taxon>
        <taxon>Dothideomycetidae</taxon>
        <taxon>Mycosphaerellales</taxon>
        <taxon>Teratosphaeriaceae</taxon>
        <taxon>Teratosphaeria</taxon>
    </lineage>
</organism>
<feature type="region of interest" description="Disordered" evidence="1">
    <location>
        <begin position="59"/>
        <end position="322"/>
    </location>
</feature>
<feature type="region of interest" description="Disordered" evidence="1">
    <location>
        <begin position="863"/>
        <end position="1008"/>
    </location>
</feature>
<feature type="region of interest" description="Disordered" evidence="1">
    <location>
        <begin position="1211"/>
        <end position="1316"/>
    </location>
</feature>
<feature type="compositionally biased region" description="Low complexity" evidence="1">
    <location>
        <begin position="1778"/>
        <end position="1791"/>
    </location>
</feature>
<feature type="compositionally biased region" description="Basic and acidic residues" evidence="1">
    <location>
        <begin position="59"/>
        <end position="80"/>
    </location>
</feature>
<feature type="compositionally biased region" description="Basic residues" evidence="1">
    <location>
        <begin position="866"/>
        <end position="876"/>
    </location>
</feature>
<dbReference type="Proteomes" id="UP001138500">
    <property type="component" value="Unassembled WGS sequence"/>
</dbReference>
<feature type="region of interest" description="Disordered" evidence="1">
    <location>
        <begin position="1346"/>
        <end position="1369"/>
    </location>
</feature>
<feature type="region of interest" description="Disordered" evidence="1">
    <location>
        <begin position="1717"/>
        <end position="1837"/>
    </location>
</feature>
<feature type="region of interest" description="Disordered" evidence="1">
    <location>
        <begin position="1"/>
        <end position="46"/>
    </location>
</feature>
<feature type="compositionally biased region" description="Low complexity" evidence="1">
    <location>
        <begin position="797"/>
        <end position="817"/>
    </location>
</feature>
<feature type="region of interest" description="Disordered" evidence="1">
    <location>
        <begin position="507"/>
        <end position="570"/>
    </location>
</feature>
<feature type="compositionally biased region" description="Polar residues" evidence="1">
    <location>
        <begin position="1722"/>
        <end position="1740"/>
    </location>
</feature>
<dbReference type="EMBL" id="RIBY02001701">
    <property type="protein sequence ID" value="KAH9828241.1"/>
    <property type="molecule type" value="Genomic_DNA"/>
</dbReference>
<feature type="region of interest" description="Disordered" evidence="1">
    <location>
        <begin position="416"/>
        <end position="443"/>
    </location>
</feature>
<dbReference type="OrthoDB" id="5408302at2759"/>
<feature type="compositionally biased region" description="Polar residues" evidence="1">
    <location>
        <begin position="124"/>
        <end position="133"/>
    </location>
</feature>
<evidence type="ECO:0000313" key="2">
    <source>
        <dbReference type="EMBL" id="KAH9828241.1"/>
    </source>
</evidence>
<feature type="compositionally biased region" description="Basic and acidic residues" evidence="1">
    <location>
        <begin position="1427"/>
        <end position="1436"/>
    </location>
</feature>
<reference evidence="2 3" key="1">
    <citation type="journal article" date="2018" name="IMA Fungus">
        <title>IMA Genome-F 10: Nine draft genome sequences of Claviceps purpurea s.lat., including C. arundinis, C. humidiphila, and C. cf. spartinae, pseudomolecules for the pitch canker pathogen Fusarium circinatum, draft genome of Davidsoniella eucalypti, Grosmannia galeiformis, Quambalaria eucalypti, and Teratosphaeria destructans.</title>
        <authorList>
            <person name="Wingfield B.D."/>
            <person name="Liu M."/>
            <person name="Nguyen H.D."/>
            <person name="Lane F.A."/>
            <person name="Morgan S.W."/>
            <person name="De Vos L."/>
            <person name="Wilken P.M."/>
            <person name="Duong T.A."/>
            <person name="Aylward J."/>
            <person name="Coetzee M.P."/>
            <person name="Dadej K."/>
            <person name="De Beer Z.W."/>
            <person name="Findlay W."/>
            <person name="Havenga M."/>
            <person name="Kolarik M."/>
            <person name="Menzies J.G."/>
            <person name="Naidoo K."/>
            <person name="Pochopski O."/>
            <person name="Shoukouhi P."/>
            <person name="Santana Q.C."/>
            <person name="Seifert K.A."/>
            <person name="Soal N."/>
            <person name="Steenkamp E.T."/>
            <person name="Tatham C.T."/>
            <person name="van der Nest M.A."/>
            <person name="Wingfield M.J."/>
        </authorList>
    </citation>
    <scope>NUCLEOTIDE SEQUENCE [LARGE SCALE GENOMIC DNA]</scope>
    <source>
        <strain evidence="2">CMW44962</strain>
    </source>
</reference>
<feature type="compositionally biased region" description="Polar residues" evidence="1">
    <location>
        <begin position="340"/>
        <end position="350"/>
    </location>
</feature>
<name>A0A9W7ST21_9PEZI</name>
<comment type="caution">
    <text evidence="2">The sequence shown here is derived from an EMBL/GenBank/DDBJ whole genome shotgun (WGS) entry which is preliminary data.</text>
</comment>
<feature type="compositionally biased region" description="Low complexity" evidence="1">
    <location>
        <begin position="560"/>
        <end position="570"/>
    </location>
</feature>
<accession>A0A9W7ST21</accession>
<reference evidence="2 3" key="2">
    <citation type="journal article" date="2021" name="Curr. Genet.">
        <title>Genetic response to nitrogen starvation in the aggressive Eucalyptus foliar pathogen Teratosphaeria destructans.</title>
        <authorList>
            <person name="Havenga M."/>
            <person name="Wingfield B.D."/>
            <person name="Wingfield M.J."/>
            <person name="Dreyer L.L."/>
            <person name="Roets F."/>
            <person name="Aylward J."/>
        </authorList>
    </citation>
    <scope>NUCLEOTIDE SEQUENCE [LARGE SCALE GENOMIC DNA]</scope>
    <source>
        <strain evidence="2">CMW44962</strain>
    </source>
</reference>
<feature type="compositionally biased region" description="Basic and acidic residues" evidence="1">
    <location>
        <begin position="139"/>
        <end position="153"/>
    </location>
</feature>
<feature type="region of interest" description="Disordered" evidence="1">
    <location>
        <begin position="636"/>
        <end position="842"/>
    </location>
</feature>
<feature type="compositionally biased region" description="Basic residues" evidence="1">
    <location>
        <begin position="904"/>
        <end position="914"/>
    </location>
</feature>
<feature type="region of interest" description="Disordered" evidence="1">
    <location>
        <begin position="1418"/>
        <end position="1446"/>
    </location>
</feature>
<feature type="compositionally biased region" description="Polar residues" evidence="1">
    <location>
        <begin position="521"/>
        <end position="532"/>
    </location>
</feature>
<feature type="compositionally biased region" description="Low complexity" evidence="1">
    <location>
        <begin position="1819"/>
        <end position="1837"/>
    </location>
</feature>
<feature type="region of interest" description="Disordered" evidence="1">
    <location>
        <begin position="1525"/>
        <end position="1548"/>
    </location>
</feature>
<feature type="compositionally biased region" description="Low complexity" evidence="1">
    <location>
        <begin position="1091"/>
        <end position="1101"/>
    </location>
</feature>
<feature type="compositionally biased region" description="Low complexity" evidence="1">
    <location>
        <begin position="705"/>
        <end position="718"/>
    </location>
</feature>
<keyword evidence="3" id="KW-1185">Reference proteome</keyword>
<feature type="region of interest" description="Disordered" evidence="1">
    <location>
        <begin position="1089"/>
        <end position="1185"/>
    </location>
</feature>
<protein>
    <submittedName>
        <fullName evidence="2">Uncharacterized protein</fullName>
    </submittedName>
</protein>
<feature type="compositionally biased region" description="Basic and acidic residues" evidence="1">
    <location>
        <begin position="1290"/>
        <end position="1304"/>
    </location>
</feature>
<feature type="region of interest" description="Disordered" evidence="1">
    <location>
        <begin position="340"/>
        <end position="380"/>
    </location>
</feature>
<evidence type="ECO:0000256" key="1">
    <source>
        <dbReference type="SAM" id="MobiDB-lite"/>
    </source>
</evidence>
<proteinExistence type="predicted"/>
<feature type="compositionally biased region" description="Polar residues" evidence="1">
    <location>
        <begin position="1245"/>
        <end position="1272"/>
    </location>
</feature>